<dbReference type="SMART" id="SM00490">
    <property type="entry name" value="HELICc"/>
    <property type="match status" value="1"/>
</dbReference>
<proteinExistence type="predicted"/>
<reference evidence="4" key="1">
    <citation type="journal article" date="2021" name="PeerJ">
        <title>Extensive microbial diversity within the chicken gut microbiome revealed by metagenomics and culture.</title>
        <authorList>
            <person name="Gilroy R."/>
            <person name="Ravi A."/>
            <person name="Getino M."/>
            <person name="Pursley I."/>
            <person name="Horton D.L."/>
            <person name="Alikhan N.F."/>
            <person name="Baker D."/>
            <person name="Gharbi K."/>
            <person name="Hall N."/>
            <person name="Watson M."/>
            <person name="Adriaenssens E.M."/>
            <person name="Foster-Nyarko E."/>
            <person name="Jarju S."/>
            <person name="Secka A."/>
            <person name="Antonio M."/>
            <person name="Oren A."/>
            <person name="Chaudhuri R.R."/>
            <person name="La Ragione R."/>
            <person name="Hildebrand F."/>
            <person name="Pallen M.J."/>
        </authorList>
    </citation>
    <scope>NUCLEOTIDE SEQUENCE</scope>
    <source>
        <strain evidence="4">USAMLcec2-132</strain>
    </source>
</reference>
<keyword evidence="2 4" id="KW-0067">ATP-binding</keyword>
<dbReference type="Proteomes" id="UP000823891">
    <property type="component" value="Unassembled WGS sequence"/>
</dbReference>
<evidence type="ECO:0000259" key="3">
    <source>
        <dbReference type="PROSITE" id="PS51194"/>
    </source>
</evidence>
<comment type="caution">
    <text evidence="4">The sequence shown here is derived from an EMBL/GenBank/DDBJ whole genome shotgun (WGS) entry which is preliminary data.</text>
</comment>
<dbReference type="InterPro" id="IPR045562">
    <property type="entry name" value="RecG_dom3_C"/>
</dbReference>
<evidence type="ECO:0000313" key="5">
    <source>
        <dbReference type="Proteomes" id="UP000823891"/>
    </source>
</evidence>
<dbReference type="PROSITE" id="PS51194">
    <property type="entry name" value="HELICASE_CTER"/>
    <property type="match status" value="1"/>
</dbReference>
<feature type="domain" description="Helicase C-terminal" evidence="3">
    <location>
        <begin position="1"/>
        <end position="136"/>
    </location>
</feature>
<keyword evidence="2 4" id="KW-0347">Helicase</keyword>
<dbReference type="GO" id="GO:0003678">
    <property type="term" value="F:DNA helicase activity"/>
    <property type="evidence" value="ECO:0007669"/>
    <property type="project" value="TreeGrafter"/>
</dbReference>
<keyword evidence="1" id="KW-0378">Hydrolase</keyword>
<dbReference type="PANTHER" id="PTHR47964:SF1">
    <property type="entry name" value="ATP-DEPENDENT DNA HELICASE HOMOLOG RECG, CHLOROPLASTIC"/>
    <property type="match status" value="1"/>
</dbReference>
<dbReference type="GO" id="GO:0016787">
    <property type="term" value="F:hydrolase activity"/>
    <property type="evidence" value="ECO:0007669"/>
    <property type="project" value="UniProtKB-KW"/>
</dbReference>
<reference evidence="4" key="2">
    <citation type="submission" date="2021-04" db="EMBL/GenBank/DDBJ databases">
        <authorList>
            <person name="Gilroy R."/>
        </authorList>
    </citation>
    <scope>NUCLEOTIDE SEQUENCE</scope>
    <source>
        <strain evidence="4">USAMLcec2-132</strain>
    </source>
</reference>
<feature type="non-terminal residue" evidence="4">
    <location>
        <position position="1"/>
    </location>
</feature>
<gene>
    <name evidence="4" type="ORF">H9761_05175</name>
</gene>
<evidence type="ECO:0000256" key="2">
    <source>
        <dbReference type="ARBA" id="ARBA00022806"/>
    </source>
</evidence>
<dbReference type="InterPro" id="IPR027417">
    <property type="entry name" value="P-loop_NTPase"/>
</dbReference>
<evidence type="ECO:0000256" key="1">
    <source>
        <dbReference type="ARBA" id="ARBA00022801"/>
    </source>
</evidence>
<dbReference type="SUPFAM" id="SSF52540">
    <property type="entry name" value="P-loop containing nucleoside triphosphate hydrolases"/>
    <property type="match status" value="1"/>
</dbReference>
<dbReference type="InterPro" id="IPR001650">
    <property type="entry name" value="Helicase_C-like"/>
</dbReference>
<dbReference type="InterPro" id="IPR047112">
    <property type="entry name" value="RecG/Mfd"/>
</dbReference>
<dbReference type="PANTHER" id="PTHR47964">
    <property type="entry name" value="ATP-DEPENDENT DNA HELICASE HOMOLOG RECG, CHLOROPLASTIC"/>
    <property type="match status" value="1"/>
</dbReference>
<dbReference type="AlphaFoldDB" id="A0A9D2NCT7"/>
<dbReference type="GO" id="GO:0006281">
    <property type="term" value="P:DNA repair"/>
    <property type="evidence" value="ECO:0007669"/>
    <property type="project" value="InterPro"/>
</dbReference>
<dbReference type="Pfam" id="PF00271">
    <property type="entry name" value="Helicase_C"/>
    <property type="match status" value="1"/>
</dbReference>
<dbReference type="EMBL" id="DWWS01000019">
    <property type="protein sequence ID" value="HJC23081.1"/>
    <property type="molecule type" value="Genomic_DNA"/>
</dbReference>
<evidence type="ECO:0000313" key="4">
    <source>
        <dbReference type="EMBL" id="HJC23081.1"/>
    </source>
</evidence>
<protein>
    <submittedName>
        <fullName evidence="4">ATP-dependent DNA helicase RecG</fullName>
    </submittedName>
</protein>
<organism evidence="4 5">
    <name type="scientific">Candidatus Eisenbergiella merdavium</name>
    <dbReference type="NCBI Taxonomy" id="2838551"/>
    <lineage>
        <taxon>Bacteria</taxon>
        <taxon>Bacillati</taxon>
        <taxon>Bacillota</taxon>
        <taxon>Clostridia</taxon>
        <taxon>Lachnospirales</taxon>
        <taxon>Lachnospiraceae</taxon>
        <taxon>Eisenbergiella</taxon>
    </lineage>
</organism>
<dbReference type="Pfam" id="PF19833">
    <property type="entry name" value="RecG_dom3_C"/>
    <property type="match status" value="1"/>
</dbReference>
<accession>A0A9D2NCT7</accession>
<dbReference type="Gene3D" id="3.40.50.300">
    <property type="entry name" value="P-loop containing nucleotide triphosphate hydrolases"/>
    <property type="match status" value="1"/>
</dbReference>
<name>A0A9D2NCT7_9FIRM</name>
<keyword evidence="2 4" id="KW-0547">Nucleotide-binding</keyword>
<sequence>VEEGEMDGLENVQDYAKKLEAALPGEIRIASLHGRMKPAQKNRIMEEFAAGETDVLVSTTVIEVGINVPNATVMMVENAERFGLAQLHQLRGRVGRGSAQSYCIFISSNENEEIMKRLKILNDSNDGFFIANEDLKLRGPGDLAGVRQSGQLDFKIGDIYRDSDLLLKAGDLAERIVAGDPQREKEELVPLYRWENEYGNPVDFRSI</sequence>